<dbReference type="Pfam" id="PF00293">
    <property type="entry name" value="NUDIX"/>
    <property type="match status" value="1"/>
</dbReference>
<dbReference type="InterPro" id="IPR020476">
    <property type="entry name" value="Nudix_hydrolase"/>
</dbReference>
<evidence type="ECO:0000313" key="8">
    <source>
        <dbReference type="EMBL" id="QQX25771.1"/>
    </source>
</evidence>
<evidence type="ECO:0000256" key="4">
    <source>
        <dbReference type="ARBA" id="ARBA00022801"/>
    </source>
</evidence>
<comment type="similarity">
    <text evidence="2 6">Belongs to the Nudix hydrolase family.</text>
</comment>
<evidence type="ECO:0000256" key="5">
    <source>
        <dbReference type="ARBA" id="ARBA00022842"/>
    </source>
</evidence>
<sequence length="161" mass="18669">MYKYTICFIKKGQELLMLNRHKPVWMGIWNGVGGKIEMGETPLEGVLREVEEETGLQIEQIEYKGTVTWTVDGHDAGGMYVFVAELPETFDYYTPVKTDEGILDWKNINWVLHPENLGMANVKYYLDKVLYDSTMYEHHFIYEDGEVVDFKSEGINSRVSL</sequence>
<evidence type="ECO:0000256" key="6">
    <source>
        <dbReference type="RuleBase" id="RU003476"/>
    </source>
</evidence>
<dbReference type="InterPro" id="IPR015797">
    <property type="entry name" value="NUDIX_hydrolase-like_dom_sf"/>
</dbReference>
<dbReference type="RefSeq" id="WP_107919815.1">
    <property type="nucleotide sequence ID" value="NZ_CP066701.1"/>
</dbReference>
<evidence type="ECO:0000313" key="9">
    <source>
        <dbReference type="Proteomes" id="UP000595512"/>
    </source>
</evidence>
<feature type="domain" description="Nudix hydrolase" evidence="7">
    <location>
        <begin position="1"/>
        <end position="130"/>
    </location>
</feature>
<reference evidence="8 9" key="1">
    <citation type="submission" date="2020-12" db="EMBL/GenBank/DDBJ databases">
        <title>Taxonomic evaluation of the Bacillus sporothermodurans group of bacteria based on whole genome sequences.</title>
        <authorList>
            <person name="Fiedler G."/>
            <person name="Herbstmann A.-D."/>
            <person name="Doll E."/>
            <person name="Wenning M."/>
            <person name="Brinks E."/>
            <person name="Kabisch J."/>
            <person name="Breitenwieser F."/>
            <person name="Lappann M."/>
            <person name="Boehnlein C."/>
            <person name="Franz C."/>
        </authorList>
    </citation>
    <scope>NUCLEOTIDE SEQUENCE [LARGE SCALE GENOMIC DNA]</scope>
    <source>
        <strain evidence="8 9">DSM 10599</strain>
    </source>
</reference>
<dbReference type="PANTHER" id="PTHR43758">
    <property type="entry name" value="7,8-DIHYDRO-8-OXOGUANINE TRIPHOSPHATASE"/>
    <property type="match status" value="1"/>
</dbReference>
<dbReference type="GO" id="GO:0046872">
    <property type="term" value="F:metal ion binding"/>
    <property type="evidence" value="ECO:0007669"/>
    <property type="project" value="UniProtKB-KW"/>
</dbReference>
<keyword evidence="4 6" id="KW-0378">Hydrolase</keyword>
<keyword evidence="3" id="KW-0479">Metal-binding</keyword>
<dbReference type="InterPro" id="IPR000086">
    <property type="entry name" value="NUDIX_hydrolase_dom"/>
</dbReference>
<dbReference type="PROSITE" id="PS00893">
    <property type="entry name" value="NUDIX_BOX"/>
    <property type="match status" value="1"/>
</dbReference>
<proteinExistence type="inferred from homology"/>
<dbReference type="AlphaFoldDB" id="A0AB37HDB9"/>
<dbReference type="Proteomes" id="UP000595512">
    <property type="component" value="Chromosome"/>
</dbReference>
<dbReference type="PANTHER" id="PTHR43758:SF2">
    <property type="entry name" value="OXIDIZED PURINE NUCLEOSIDE TRIPHOSPHATE HYDROLASE"/>
    <property type="match status" value="1"/>
</dbReference>
<dbReference type="EMBL" id="CP066701">
    <property type="protein sequence ID" value="QQX25771.1"/>
    <property type="molecule type" value="Genomic_DNA"/>
</dbReference>
<evidence type="ECO:0000256" key="3">
    <source>
        <dbReference type="ARBA" id="ARBA00022723"/>
    </source>
</evidence>
<name>A0AB37HDB9_9BACI</name>
<evidence type="ECO:0000259" key="7">
    <source>
        <dbReference type="PROSITE" id="PS51462"/>
    </source>
</evidence>
<gene>
    <name evidence="8" type="ORF">JGZ69_01995</name>
</gene>
<dbReference type="GO" id="GO:0005737">
    <property type="term" value="C:cytoplasm"/>
    <property type="evidence" value="ECO:0007669"/>
    <property type="project" value="TreeGrafter"/>
</dbReference>
<keyword evidence="5" id="KW-0460">Magnesium</keyword>
<evidence type="ECO:0000256" key="2">
    <source>
        <dbReference type="ARBA" id="ARBA00005582"/>
    </source>
</evidence>
<evidence type="ECO:0000256" key="1">
    <source>
        <dbReference type="ARBA" id="ARBA00001946"/>
    </source>
</evidence>
<comment type="cofactor">
    <cofactor evidence="1">
        <name>Mg(2+)</name>
        <dbReference type="ChEBI" id="CHEBI:18420"/>
    </cofactor>
</comment>
<dbReference type="KEGG" id="hspo:JGZ69_01995"/>
<dbReference type="SUPFAM" id="SSF55811">
    <property type="entry name" value="Nudix"/>
    <property type="match status" value="1"/>
</dbReference>
<dbReference type="GO" id="GO:0016818">
    <property type="term" value="F:hydrolase activity, acting on acid anhydrides, in phosphorus-containing anhydrides"/>
    <property type="evidence" value="ECO:0007669"/>
    <property type="project" value="TreeGrafter"/>
</dbReference>
<dbReference type="InterPro" id="IPR020084">
    <property type="entry name" value="NUDIX_hydrolase_CS"/>
</dbReference>
<accession>A0AB37HDB9</accession>
<dbReference type="PRINTS" id="PR00502">
    <property type="entry name" value="NUDIXFAMILY"/>
</dbReference>
<dbReference type="Gene3D" id="3.90.79.10">
    <property type="entry name" value="Nucleoside Triphosphate Pyrophosphohydrolase"/>
    <property type="match status" value="1"/>
</dbReference>
<dbReference type="PROSITE" id="PS51462">
    <property type="entry name" value="NUDIX"/>
    <property type="match status" value="1"/>
</dbReference>
<organism evidence="8 9">
    <name type="scientific">Heyndrickxia sporothermodurans</name>
    <dbReference type="NCBI Taxonomy" id="46224"/>
    <lineage>
        <taxon>Bacteria</taxon>
        <taxon>Bacillati</taxon>
        <taxon>Bacillota</taxon>
        <taxon>Bacilli</taxon>
        <taxon>Bacillales</taxon>
        <taxon>Bacillaceae</taxon>
        <taxon>Heyndrickxia</taxon>
    </lineage>
</organism>
<dbReference type="CDD" id="cd18886">
    <property type="entry name" value="NUDIX_MutT_Nudt1"/>
    <property type="match status" value="1"/>
</dbReference>
<protein>
    <submittedName>
        <fullName evidence="8">8-oxo-dGTP diphosphatase</fullName>
    </submittedName>
</protein>